<proteinExistence type="predicted"/>
<organism evidence="1 2">
    <name type="scientific">Teratosphaeria destructans</name>
    <dbReference type="NCBI Taxonomy" id="418781"/>
    <lineage>
        <taxon>Eukaryota</taxon>
        <taxon>Fungi</taxon>
        <taxon>Dikarya</taxon>
        <taxon>Ascomycota</taxon>
        <taxon>Pezizomycotina</taxon>
        <taxon>Dothideomycetes</taxon>
        <taxon>Dothideomycetidae</taxon>
        <taxon>Mycosphaerellales</taxon>
        <taxon>Teratosphaeriaceae</taxon>
        <taxon>Teratosphaeria</taxon>
    </lineage>
</organism>
<protein>
    <submittedName>
        <fullName evidence="1">Uncharacterized protein</fullName>
    </submittedName>
</protein>
<feature type="non-terminal residue" evidence="1">
    <location>
        <position position="1"/>
    </location>
</feature>
<keyword evidence="2" id="KW-1185">Reference proteome</keyword>
<reference evidence="1 2" key="1">
    <citation type="journal article" date="2018" name="IMA Fungus">
        <title>IMA Genome-F 10: Nine draft genome sequences of Claviceps purpurea s.lat., including C. arundinis, C. humidiphila, and C. cf. spartinae, pseudomolecules for the pitch canker pathogen Fusarium circinatum, draft genome of Davidsoniella eucalypti, Grosmannia galeiformis, Quambalaria eucalypti, and Teratosphaeria destructans.</title>
        <authorList>
            <person name="Wingfield B.D."/>
            <person name="Liu M."/>
            <person name="Nguyen H.D."/>
            <person name="Lane F.A."/>
            <person name="Morgan S.W."/>
            <person name="De Vos L."/>
            <person name="Wilken P.M."/>
            <person name="Duong T.A."/>
            <person name="Aylward J."/>
            <person name="Coetzee M.P."/>
            <person name="Dadej K."/>
            <person name="De Beer Z.W."/>
            <person name="Findlay W."/>
            <person name="Havenga M."/>
            <person name="Kolarik M."/>
            <person name="Menzies J.G."/>
            <person name="Naidoo K."/>
            <person name="Pochopski O."/>
            <person name="Shoukouhi P."/>
            <person name="Santana Q.C."/>
            <person name="Seifert K.A."/>
            <person name="Soal N."/>
            <person name="Steenkamp E.T."/>
            <person name="Tatham C.T."/>
            <person name="van der Nest M.A."/>
            <person name="Wingfield M.J."/>
        </authorList>
    </citation>
    <scope>NUCLEOTIDE SEQUENCE [LARGE SCALE GENOMIC DNA]</scope>
    <source>
        <strain evidence="1">CMW44962</strain>
    </source>
</reference>
<reference evidence="1 2" key="2">
    <citation type="journal article" date="2021" name="Curr. Genet.">
        <title>Genetic response to nitrogen starvation in the aggressive Eucalyptus foliar pathogen Teratosphaeria destructans.</title>
        <authorList>
            <person name="Havenga M."/>
            <person name="Wingfield B.D."/>
            <person name="Wingfield M.J."/>
            <person name="Dreyer L.L."/>
            <person name="Roets F."/>
            <person name="Aylward J."/>
        </authorList>
    </citation>
    <scope>NUCLEOTIDE SEQUENCE [LARGE SCALE GENOMIC DNA]</scope>
    <source>
        <strain evidence="1">CMW44962</strain>
    </source>
</reference>
<dbReference type="EMBL" id="RIBY02002256">
    <property type="protein sequence ID" value="KAH9821467.1"/>
    <property type="molecule type" value="Genomic_DNA"/>
</dbReference>
<gene>
    <name evidence="1" type="ORF">Tdes44962_MAKER04957</name>
</gene>
<sequence length="340" mass="35287">RPGNVECGSSAARGAVGGGAVEVDVLVGCGVRVAHPRLQCCAAIAPDAAAEIEVLGFQGADAGLERGGLGFFLRELEVAGVLHVGSTVVAFELGAELGEFSVFGCGGGGGFAVEFGEGFDFVLEGGGALLGGVEGGVGGAQVGFQDGDALRQGLGVFACGLGVFGWNGHGELELVELLFVGFGGGLGGFDFLFQIFGRGIAFGDGGLQGVELVAEVTEFQLETFYGGRLAGQLRADVGSRGRLPPLALDLLLRLTQLSLHRLQLPTQSVRLLGLTPQLRHIAAAFSETLQLLLHLLQPRHAFLLLLPDRLVLLFQLLNPGRLLLVQLLHFRAGPTRAVSE</sequence>
<evidence type="ECO:0000313" key="1">
    <source>
        <dbReference type="EMBL" id="KAH9821467.1"/>
    </source>
</evidence>
<dbReference type="Proteomes" id="UP001138500">
    <property type="component" value="Unassembled WGS sequence"/>
</dbReference>
<evidence type="ECO:0000313" key="2">
    <source>
        <dbReference type="Proteomes" id="UP001138500"/>
    </source>
</evidence>
<accession>A0A9W7VZA6</accession>
<name>A0A9W7VZA6_9PEZI</name>
<dbReference type="AlphaFoldDB" id="A0A9W7VZA6"/>
<comment type="caution">
    <text evidence="1">The sequence shown here is derived from an EMBL/GenBank/DDBJ whole genome shotgun (WGS) entry which is preliminary data.</text>
</comment>